<evidence type="ECO:0000256" key="2">
    <source>
        <dbReference type="ARBA" id="ARBA00022692"/>
    </source>
</evidence>
<dbReference type="GO" id="GO:0016020">
    <property type="term" value="C:membrane"/>
    <property type="evidence" value="ECO:0007669"/>
    <property type="project" value="UniProtKB-SubCell"/>
</dbReference>
<feature type="transmembrane region" description="Helical" evidence="7">
    <location>
        <begin position="74"/>
        <end position="98"/>
    </location>
</feature>
<feature type="region of interest" description="Disordered" evidence="6">
    <location>
        <begin position="307"/>
        <end position="333"/>
    </location>
</feature>
<sequence>CRSPVESSWSLFLTLRADRSIIFILDDFNIQEAMEGKQLSTFVIALMSLIVTTIVVVVRCGVRMSIRGFGLDDYSMAIGQVLFFGTCVSVMWGCEQGIGVRDANLTPEQNVNARHSVVIFQCFYLISLIFVKSSICFALLRITTSRVIRQFLYFIIFLSFCCGFVTAVACLAICVPVSASWTGIGKCAPPSVLKCVAVYTTVSSCITDFSCSILPFVILWNLQMDKKLKFTLAAILSLGFLASAATVVRAFYFNRFLAPVDYVWGFSDLMVWSIIEDLIAITIGSVPSLKPLFVRFKWMASMSSHRRTGKKTGDYQNCESYNMHSQSRSKNQTRVITTVAEESDSMKDLVREEGIVISQEFRHEEEYEYHDRKPITSV</sequence>
<feature type="non-terminal residue" evidence="9">
    <location>
        <position position="1"/>
    </location>
</feature>
<evidence type="ECO:0000313" key="9">
    <source>
        <dbReference type="EMBL" id="THW84040.1"/>
    </source>
</evidence>
<accession>A0A4S9AV66</accession>
<dbReference type="PANTHER" id="PTHR33048:SF96">
    <property type="entry name" value="INTEGRAL MEMBRANE PROTEIN"/>
    <property type="match status" value="1"/>
</dbReference>
<evidence type="ECO:0000256" key="3">
    <source>
        <dbReference type="ARBA" id="ARBA00022989"/>
    </source>
</evidence>
<evidence type="ECO:0000256" key="5">
    <source>
        <dbReference type="ARBA" id="ARBA00038359"/>
    </source>
</evidence>
<evidence type="ECO:0000256" key="6">
    <source>
        <dbReference type="SAM" id="MobiDB-lite"/>
    </source>
</evidence>
<feature type="compositionally biased region" description="Polar residues" evidence="6">
    <location>
        <begin position="314"/>
        <end position="333"/>
    </location>
</feature>
<reference evidence="9 10" key="1">
    <citation type="submission" date="2018-10" db="EMBL/GenBank/DDBJ databases">
        <title>Fifty Aureobasidium pullulans genomes reveal a recombining polyextremotolerant generalist.</title>
        <authorList>
            <person name="Gostincar C."/>
            <person name="Turk M."/>
            <person name="Zajc J."/>
            <person name="Gunde-Cimerman N."/>
        </authorList>
    </citation>
    <scope>NUCLEOTIDE SEQUENCE [LARGE SCALE GENOMIC DNA]</scope>
    <source>
        <strain evidence="9 10">EXF-10507</strain>
    </source>
</reference>
<keyword evidence="2 7" id="KW-0812">Transmembrane</keyword>
<evidence type="ECO:0000256" key="7">
    <source>
        <dbReference type="SAM" id="Phobius"/>
    </source>
</evidence>
<dbReference type="EMBL" id="QZAR01000245">
    <property type="protein sequence ID" value="THW84040.1"/>
    <property type="molecule type" value="Genomic_DNA"/>
</dbReference>
<name>A0A4S9AV66_AURPU</name>
<feature type="transmembrane region" description="Helical" evidence="7">
    <location>
        <begin position="198"/>
        <end position="220"/>
    </location>
</feature>
<feature type="transmembrane region" description="Helical" evidence="7">
    <location>
        <begin position="232"/>
        <end position="252"/>
    </location>
</feature>
<feature type="domain" description="Rhodopsin" evidence="8">
    <location>
        <begin position="58"/>
        <end position="294"/>
    </location>
</feature>
<dbReference type="InterPro" id="IPR049326">
    <property type="entry name" value="Rhodopsin_dom_fungi"/>
</dbReference>
<proteinExistence type="inferred from homology"/>
<comment type="subcellular location">
    <subcellularLocation>
        <location evidence="1">Membrane</location>
        <topology evidence="1">Multi-pass membrane protein</topology>
    </subcellularLocation>
</comment>
<keyword evidence="3 7" id="KW-1133">Transmembrane helix</keyword>
<evidence type="ECO:0000259" key="8">
    <source>
        <dbReference type="Pfam" id="PF20684"/>
    </source>
</evidence>
<feature type="transmembrane region" description="Helical" evidence="7">
    <location>
        <begin position="42"/>
        <end position="62"/>
    </location>
</feature>
<evidence type="ECO:0000256" key="1">
    <source>
        <dbReference type="ARBA" id="ARBA00004141"/>
    </source>
</evidence>
<comment type="similarity">
    <text evidence="5">Belongs to the SAT4 family.</text>
</comment>
<keyword evidence="4 7" id="KW-0472">Membrane</keyword>
<feature type="transmembrane region" description="Helical" evidence="7">
    <location>
        <begin position="272"/>
        <end position="293"/>
    </location>
</feature>
<dbReference type="Proteomes" id="UP000304928">
    <property type="component" value="Unassembled WGS sequence"/>
</dbReference>
<protein>
    <recommendedName>
        <fullName evidence="8">Rhodopsin domain-containing protein</fullName>
    </recommendedName>
</protein>
<gene>
    <name evidence="9" type="ORF">D6D15_09157</name>
</gene>
<dbReference type="InterPro" id="IPR052337">
    <property type="entry name" value="SAT4-like"/>
</dbReference>
<evidence type="ECO:0000256" key="4">
    <source>
        <dbReference type="ARBA" id="ARBA00023136"/>
    </source>
</evidence>
<comment type="caution">
    <text evidence="9">The sequence shown here is derived from an EMBL/GenBank/DDBJ whole genome shotgun (WGS) entry which is preliminary data.</text>
</comment>
<dbReference type="PANTHER" id="PTHR33048">
    <property type="entry name" value="PTH11-LIKE INTEGRAL MEMBRANE PROTEIN (AFU_ORTHOLOGUE AFUA_5G11245)"/>
    <property type="match status" value="1"/>
</dbReference>
<organism evidence="9 10">
    <name type="scientific">Aureobasidium pullulans</name>
    <name type="common">Black yeast</name>
    <name type="synonym">Pullularia pullulans</name>
    <dbReference type="NCBI Taxonomy" id="5580"/>
    <lineage>
        <taxon>Eukaryota</taxon>
        <taxon>Fungi</taxon>
        <taxon>Dikarya</taxon>
        <taxon>Ascomycota</taxon>
        <taxon>Pezizomycotina</taxon>
        <taxon>Dothideomycetes</taxon>
        <taxon>Dothideomycetidae</taxon>
        <taxon>Dothideales</taxon>
        <taxon>Saccotheciaceae</taxon>
        <taxon>Aureobasidium</taxon>
    </lineage>
</organism>
<dbReference type="Pfam" id="PF20684">
    <property type="entry name" value="Fung_rhodopsin"/>
    <property type="match status" value="1"/>
</dbReference>
<feature type="transmembrane region" description="Helical" evidence="7">
    <location>
        <begin position="152"/>
        <end position="178"/>
    </location>
</feature>
<feature type="transmembrane region" description="Helical" evidence="7">
    <location>
        <begin position="118"/>
        <end position="140"/>
    </location>
</feature>
<evidence type="ECO:0000313" key="10">
    <source>
        <dbReference type="Proteomes" id="UP000304928"/>
    </source>
</evidence>
<dbReference type="AlphaFoldDB" id="A0A4S9AV66"/>